<dbReference type="AlphaFoldDB" id="A0A383AE57"/>
<dbReference type="EMBL" id="UINC01191303">
    <property type="protein sequence ID" value="SVE05879.1"/>
    <property type="molecule type" value="Genomic_DNA"/>
</dbReference>
<accession>A0A383AE57</accession>
<sequence length="128" mass="14740">MKIVIKGTVALLLLLGAGGFYSWKQFEPTAIALKLKDPEKYDLMMVEAKSVIGFGEAQKLYEELKAMTPGDVIDARYRKWKGKQETDKEFSKAYLEEEQKNREKVNNERKLIHSKKIRALISNSEETK</sequence>
<evidence type="ECO:0000256" key="1">
    <source>
        <dbReference type="SAM" id="Coils"/>
    </source>
</evidence>
<evidence type="ECO:0000313" key="2">
    <source>
        <dbReference type="EMBL" id="SVE05879.1"/>
    </source>
</evidence>
<gene>
    <name evidence="2" type="ORF">METZ01_LOCUS458733</name>
</gene>
<protein>
    <submittedName>
        <fullName evidence="2">Uncharacterized protein</fullName>
    </submittedName>
</protein>
<organism evidence="2">
    <name type="scientific">marine metagenome</name>
    <dbReference type="NCBI Taxonomy" id="408172"/>
    <lineage>
        <taxon>unclassified sequences</taxon>
        <taxon>metagenomes</taxon>
        <taxon>ecological metagenomes</taxon>
    </lineage>
</organism>
<feature type="coiled-coil region" evidence="1">
    <location>
        <begin position="88"/>
        <end position="115"/>
    </location>
</feature>
<proteinExistence type="predicted"/>
<keyword evidence="1" id="KW-0175">Coiled coil</keyword>
<name>A0A383AE57_9ZZZZ</name>
<reference evidence="2" key="1">
    <citation type="submission" date="2018-05" db="EMBL/GenBank/DDBJ databases">
        <authorList>
            <person name="Lanie J.A."/>
            <person name="Ng W.-L."/>
            <person name="Kazmierczak K.M."/>
            <person name="Andrzejewski T.M."/>
            <person name="Davidsen T.M."/>
            <person name="Wayne K.J."/>
            <person name="Tettelin H."/>
            <person name="Glass J.I."/>
            <person name="Rusch D."/>
            <person name="Podicherti R."/>
            <person name="Tsui H.-C.T."/>
            <person name="Winkler M.E."/>
        </authorList>
    </citation>
    <scope>NUCLEOTIDE SEQUENCE</scope>
</reference>
<feature type="non-terminal residue" evidence="2">
    <location>
        <position position="128"/>
    </location>
</feature>